<evidence type="ECO:0000313" key="7">
    <source>
        <dbReference type="Proteomes" id="UP000070810"/>
    </source>
</evidence>
<organism evidence="6 7">
    <name type="scientific">Leucobacter chromiiresistens</name>
    <dbReference type="NCBI Taxonomy" id="1079994"/>
    <lineage>
        <taxon>Bacteria</taxon>
        <taxon>Bacillati</taxon>
        <taxon>Actinomycetota</taxon>
        <taxon>Actinomycetes</taxon>
        <taxon>Micrococcales</taxon>
        <taxon>Microbacteriaceae</taxon>
        <taxon>Leucobacter</taxon>
    </lineage>
</organism>
<dbReference type="PANTHER" id="PTHR42794:SF1">
    <property type="entry name" value="HEMIN IMPORT ATP-BINDING PROTEIN HMUV"/>
    <property type="match status" value="1"/>
</dbReference>
<keyword evidence="7" id="KW-1185">Reference proteome</keyword>
<dbReference type="AlphaFoldDB" id="A0A147EM88"/>
<comment type="caution">
    <text evidence="6">The sequence shown here is derived from an EMBL/GenBank/DDBJ whole genome shotgun (WGS) entry which is preliminary data.</text>
</comment>
<dbReference type="FunFam" id="3.40.50.300:FF:000134">
    <property type="entry name" value="Iron-enterobactin ABC transporter ATP-binding protein"/>
    <property type="match status" value="1"/>
</dbReference>
<name>A0A147EM88_9MICO</name>
<dbReference type="NCBIfam" id="NF010068">
    <property type="entry name" value="PRK13548.1"/>
    <property type="match status" value="1"/>
</dbReference>
<accession>A0A147EM88</accession>
<dbReference type="PATRIC" id="fig|1079994.3.peg.2005"/>
<evidence type="ECO:0000256" key="3">
    <source>
        <dbReference type="ARBA" id="ARBA00022840"/>
    </source>
</evidence>
<sequence>MSGANEPSTERGTVAQRVADVSFHVGSVPILADVTMDVRYGEVLALVGPNGAGKSTLLSVLSGDVEPTSGTVALAGRDLAEWRARDLARARAVLLQANQVAFSFTAQQVIDMGRAPWIGTPESDDDERAIREATAAADVGHLTQRGFPHLSGGEKARVSLARVLAQETRVVLLDEPTAALDLKHQEAVLQIARGLAEQGRAVIIVLHDLSLAGAYADEIAILAHGSLVARGAPGDVLTESRIAEVYGAAVRVLPDPDTGRPIVIPRRAL</sequence>
<proteinExistence type="predicted"/>
<dbReference type="PROSITE" id="PS50893">
    <property type="entry name" value="ABC_TRANSPORTER_2"/>
    <property type="match status" value="1"/>
</dbReference>
<reference evidence="6 7" key="1">
    <citation type="journal article" date="2016" name="Front. Microbiol.">
        <title>Genomic Resource of Rice Seed Associated Bacteria.</title>
        <authorList>
            <person name="Midha S."/>
            <person name="Bansal K."/>
            <person name="Sharma S."/>
            <person name="Kumar N."/>
            <person name="Patil P.P."/>
            <person name="Chaudhry V."/>
            <person name="Patil P.B."/>
        </authorList>
    </citation>
    <scope>NUCLEOTIDE SEQUENCE [LARGE SCALE GENOMIC DNA]</scope>
    <source>
        <strain evidence="6 7">NS354</strain>
    </source>
</reference>
<dbReference type="Proteomes" id="UP000070810">
    <property type="component" value="Unassembled WGS sequence"/>
</dbReference>
<dbReference type="SMART" id="SM00382">
    <property type="entry name" value="AAA"/>
    <property type="match status" value="1"/>
</dbReference>
<protein>
    <submittedName>
        <fullName evidence="6">Hemin ABC transporter ATP-binding protein</fullName>
    </submittedName>
</protein>
<dbReference type="Pfam" id="PF00005">
    <property type="entry name" value="ABC_tran"/>
    <property type="match status" value="1"/>
</dbReference>
<dbReference type="GO" id="GO:0016887">
    <property type="term" value="F:ATP hydrolysis activity"/>
    <property type="evidence" value="ECO:0007669"/>
    <property type="project" value="InterPro"/>
</dbReference>
<dbReference type="InterPro" id="IPR003439">
    <property type="entry name" value="ABC_transporter-like_ATP-bd"/>
</dbReference>
<keyword evidence="3 6" id="KW-0067">ATP-binding</keyword>
<dbReference type="InterPro" id="IPR027417">
    <property type="entry name" value="P-loop_NTPase"/>
</dbReference>
<dbReference type="PROSITE" id="PS00211">
    <property type="entry name" value="ABC_TRANSPORTER_1"/>
    <property type="match status" value="1"/>
</dbReference>
<keyword evidence="4" id="KW-1278">Translocase</keyword>
<gene>
    <name evidence="6" type="ORF">NS354_08970</name>
</gene>
<dbReference type="RefSeq" id="WP_058594184.1">
    <property type="nucleotide sequence ID" value="NZ_LDRK01000055.1"/>
</dbReference>
<evidence type="ECO:0000256" key="1">
    <source>
        <dbReference type="ARBA" id="ARBA00022448"/>
    </source>
</evidence>
<dbReference type="SUPFAM" id="SSF52540">
    <property type="entry name" value="P-loop containing nucleoside triphosphate hydrolases"/>
    <property type="match status" value="1"/>
</dbReference>
<dbReference type="Gene3D" id="3.40.50.300">
    <property type="entry name" value="P-loop containing nucleotide triphosphate hydrolases"/>
    <property type="match status" value="1"/>
</dbReference>
<feature type="domain" description="ABC transporter" evidence="5">
    <location>
        <begin position="16"/>
        <end position="249"/>
    </location>
</feature>
<dbReference type="EMBL" id="LDRK01000055">
    <property type="protein sequence ID" value="KTR85518.1"/>
    <property type="molecule type" value="Genomic_DNA"/>
</dbReference>
<evidence type="ECO:0000313" key="6">
    <source>
        <dbReference type="EMBL" id="KTR85518.1"/>
    </source>
</evidence>
<evidence type="ECO:0000256" key="4">
    <source>
        <dbReference type="ARBA" id="ARBA00022967"/>
    </source>
</evidence>
<keyword evidence="2" id="KW-0547">Nucleotide-binding</keyword>
<dbReference type="InterPro" id="IPR017871">
    <property type="entry name" value="ABC_transporter-like_CS"/>
</dbReference>
<dbReference type="CDD" id="cd03214">
    <property type="entry name" value="ABC_Iron-Siderophores_B12_Hemin"/>
    <property type="match status" value="1"/>
</dbReference>
<keyword evidence="1" id="KW-0813">Transport</keyword>
<evidence type="ECO:0000259" key="5">
    <source>
        <dbReference type="PROSITE" id="PS50893"/>
    </source>
</evidence>
<dbReference type="GO" id="GO:0005524">
    <property type="term" value="F:ATP binding"/>
    <property type="evidence" value="ECO:0007669"/>
    <property type="project" value="UniProtKB-KW"/>
</dbReference>
<dbReference type="PANTHER" id="PTHR42794">
    <property type="entry name" value="HEMIN IMPORT ATP-BINDING PROTEIN HMUV"/>
    <property type="match status" value="1"/>
</dbReference>
<dbReference type="InterPro" id="IPR003593">
    <property type="entry name" value="AAA+_ATPase"/>
</dbReference>
<evidence type="ECO:0000256" key="2">
    <source>
        <dbReference type="ARBA" id="ARBA00022741"/>
    </source>
</evidence>